<feature type="compositionally biased region" description="Low complexity" evidence="1">
    <location>
        <begin position="42"/>
        <end position="71"/>
    </location>
</feature>
<accession>A0A409Y4C6</accession>
<feature type="compositionally biased region" description="Acidic residues" evidence="1">
    <location>
        <begin position="146"/>
        <end position="161"/>
    </location>
</feature>
<comment type="caution">
    <text evidence="2">The sequence shown here is derived from an EMBL/GenBank/DDBJ whole genome shotgun (WGS) entry which is preliminary data.</text>
</comment>
<feature type="region of interest" description="Disordered" evidence="1">
    <location>
        <begin position="1"/>
        <end position="379"/>
    </location>
</feature>
<feature type="compositionally biased region" description="Basic residues" evidence="1">
    <location>
        <begin position="1"/>
        <end position="13"/>
    </location>
</feature>
<dbReference type="OrthoDB" id="3131251at2759"/>
<organism evidence="2 3">
    <name type="scientific">Gymnopilus dilepis</name>
    <dbReference type="NCBI Taxonomy" id="231916"/>
    <lineage>
        <taxon>Eukaryota</taxon>
        <taxon>Fungi</taxon>
        <taxon>Dikarya</taxon>
        <taxon>Basidiomycota</taxon>
        <taxon>Agaricomycotina</taxon>
        <taxon>Agaricomycetes</taxon>
        <taxon>Agaricomycetidae</taxon>
        <taxon>Agaricales</taxon>
        <taxon>Agaricineae</taxon>
        <taxon>Hymenogastraceae</taxon>
        <taxon>Gymnopilus</taxon>
    </lineage>
</organism>
<dbReference type="EMBL" id="NHYE01001177">
    <property type="protein sequence ID" value="PPQ97877.1"/>
    <property type="molecule type" value="Genomic_DNA"/>
</dbReference>
<proteinExistence type="predicted"/>
<gene>
    <name evidence="2" type="ORF">CVT26_013049</name>
</gene>
<feature type="compositionally biased region" description="Acidic residues" evidence="1">
    <location>
        <begin position="96"/>
        <end position="126"/>
    </location>
</feature>
<evidence type="ECO:0000313" key="3">
    <source>
        <dbReference type="Proteomes" id="UP000284706"/>
    </source>
</evidence>
<keyword evidence="3" id="KW-1185">Reference proteome</keyword>
<feature type="compositionally biased region" description="Polar residues" evidence="1">
    <location>
        <begin position="292"/>
        <end position="302"/>
    </location>
</feature>
<name>A0A409Y4C6_9AGAR</name>
<protein>
    <submittedName>
        <fullName evidence="2">Uncharacterized protein</fullName>
    </submittedName>
</protein>
<reference evidence="2 3" key="1">
    <citation type="journal article" date="2018" name="Evol. Lett.">
        <title>Horizontal gene cluster transfer increased hallucinogenic mushroom diversity.</title>
        <authorList>
            <person name="Reynolds H.T."/>
            <person name="Vijayakumar V."/>
            <person name="Gluck-Thaler E."/>
            <person name="Korotkin H.B."/>
            <person name="Matheny P.B."/>
            <person name="Slot J.C."/>
        </authorList>
    </citation>
    <scope>NUCLEOTIDE SEQUENCE [LARGE SCALE GENOMIC DNA]</scope>
    <source>
        <strain evidence="2 3">SRW20</strain>
    </source>
</reference>
<evidence type="ECO:0000256" key="1">
    <source>
        <dbReference type="SAM" id="MobiDB-lite"/>
    </source>
</evidence>
<sequence length="445" mass="47079">MPPKPKPKPKPRAKKVEERQPSPDVEIIESPASTKSRFVSKASAQVSPVVARASASSGPSGRARASVAARGLSVTMIKSSHKIKPGAPVARHQVDEAEEADEDSSGIDVAVDEGDIEEDIDPDEVEGSVIDVSDSEGSLVDFIVSDNDDEGNDDSSGEDLEALAPGDSEYPEPEVPIRVAGAKRRAPTTPPLSTRTTASKKARVAVRVDDKDSDVDMFGPGGSSRSIDPVTPSRGKTVEKVMTAAESPTTKKSKNKGIETATKRKFNLAGMNTRAVKPAPPVEESGLDHGSETLSTSNSCATETGPALEPVPEEGTPDVGDSGTSLPLPIEPSSEVPVTPKQKKTFNLSSLPRKDPNTPHLQDSRGCLRAGPLPDKCQVTNPAQQSEIMKANGLYNDLPNLKAVNYVVTSSSGFNHLGRISDSAQRKANESKQSVTKVEIQHRHA</sequence>
<dbReference type="AlphaFoldDB" id="A0A409Y4C6"/>
<evidence type="ECO:0000313" key="2">
    <source>
        <dbReference type="EMBL" id="PPQ97877.1"/>
    </source>
</evidence>
<dbReference type="Proteomes" id="UP000284706">
    <property type="component" value="Unassembled WGS sequence"/>
</dbReference>
<dbReference type="InParanoid" id="A0A409Y4C6"/>
<feature type="region of interest" description="Disordered" evidence="1">
    <location>
        <begin position="424"/>
        <end position="445"/>
    </location>
</feature>